<dbReference type="EMBL" id="CM002926">
    <property type="protein sequence ID" value="KGN49585.1"/>
    <property type="molecule type" value="Genomic_DNA"/>
</dbReference>
<dbReference type="STRING" id="3659.A0A0A0KIP6"/>
<dbReference type="AlphaFoldDB" id="A0A0A0KIP6"/>
<evidence type="ECO:0000313" key="2">
    <source>
        <dbReference type="EMBL" id="KGN49585.1"/>
    </source>
</evidence>
<proteinExistence type="predicted"/>
<protein>
    <submittedName>
        <fullName evidence="2">Uncharacterized protein</fullName>
    </submittedName>
</protein>
<dbReference type="SUPFAM" id="SSF52058">
    <property type="entry name" value="L domain-like"/>
    <property type="match status" value="1"/>
</dbReference>
<name>A0A0A0KIP6_CUCSA</name>
<reference evidence="2 3" key="4">
    <citation type="journal article" date="2011" name="BMC Genomics">
        <title>RNA-Seq improves annotation of protein-coding genes in the cucumber genome.</title>
        <authorList>
            <person name="Li Z."/>
            <person name="Zhang Z."/>
            <person name="Yan P."/>
            <person name="Huang S."/>
            <person name="Fei Z."/>
            <person name="Lin K."/>
        </authorList>
    </citation>
    <scope>NUCLEOTIDE SEQUENCE [LARGE SCALE GENOMIC DNA]</scope>
    <source>
        <strain evidence="3">cv. 9930</strain>
    </source>
</reference>
<reference evidence="2 3" key="1">
    <citation type="journal article" date="2009" name="Nat. Genet.">
        <title>The genome of the cucumber, Cucumis sativus L.</title>
        <authorList>
            <person name="Huang S."/>
            <person name="Li R."/>
            <person name="Zhang Z."/>
            <person name="Li L."/>
            <person name="Gu X."/>
            <person name="Fan W."/>
            <person name="Lucas W.J."/>
            <person name="Wang X."/>
            <person name="Xie B."/>
            <person name="Ni P."/>
            <person name="Ren Y."/>
            <person name="Zhu H."/>
            <person name="Li J."/>
            <person name="Lin K."/>
            <person name="Jin W."/>
            <person name="Fei Z."/>
            <person name="Li G."/>
            <person name="Staub J."/>
            <person name="Kilian A."/>
            <person name="van der Vossen E.A."/>
            <person name="Wu Y."/>
            <person name="Guo J."/>
            <person name="He J."/>
            <person name="Jia Z."/>
            <person name="Ren Y."/>
            <person name="Tian G."/>
            <person name="Lu Y."/>
            <person name="Ruan J."/>
            <person name="Qian W."/>
            <person name="Wang M."/>
            <person name="Huang Q."/>
            <person name="Li B."/>
            <person name="Xuan Z."/>
            <person name="Cao J."/>
            <person name="Asan"/>
            <person name="Wu Z."/>
            <person name="Zhang J."/>
            <person name="Cai Q."/>
            <person name="Bai Y."/>
            <person name="Zhao B."/>
            <person name="Han Y."/>
            <person name="Li Y."/>
            <person name="Li X."/>
            <person name="Wang S."/>
            <person name="Shi Q."/>
            <person name="Liu S."/>
            <person name="Cho W.K."/>
            <person name="Kim J.Y."/>
            <person name="Xu Y."/>
            <person name="Heller-Uszynska K."/>
            <person name="Miao H."/>
            <person name="Cheng Z."/>
            <person name="Zhang S."/>
            <person name="Wu J."/>
            <person name="Yang Y."/>
            <person name="Kang H."/>
            <person name="Li M."/>
            <person name="Liang H."/>
            <person name="Ren X."/>
            <person name="Shi Z."/>
            <person name="Wen M."/>
            <person name="Jian M."/>
            <person name="Yang H."/>
            <person name="Zhang G."/>
            <person name="Yang Z."/>
            <person name="Chen R."/>
            <person name="Liu S."/>
            <person name="Li J."/>
            <person name="Ma L."/>
            <person name="Liu H."/>
            <person name="Zhou Y."/>
            <person name="Zhao J."/>
            <person name="Fang X."/>
            <person name="Li G."/>
            <person name="Fang L."/>
            <person name="Li Y."/>
            <person name="Liu D."/>
            <person name="Zheng H."/>
            <person name="Zhang Y."/>
            <person name="Qin N."/>
            <person name="Li Z."/>
            <person name="Yang G."/>
            <person name="Yang S."/>
            <person name="Bolund L."/>
            <person name="Kristiansen K."/>
            <person name="Zheng H."/>
            <person name="Li S."/>
            <person name="Zhang X."/>
            <person name="Yang H."/>
            <person name="Wang J."/>
            <person name="Sun R."/>
            <person name="Zhang B."/>
            <person name="Jiang S."/>
            <person name="Wang J."/>
            <person name="Du Y."/>
            <person name="Li S."/>
        </authorList>
    </citation>
    <scope>NUCLEOTIDE SEQUENCE [LARGE SCALE GENOMIC DNA]</scope>
    <source>
        <strain evidence="3">cv. 9930</strain>
    </source>
</reference>
<dbReference type="InterPro" id="IPR032675">
    <property type="entry name" value="LRR_dom_sf"/>
</dbReference>
<reference evidence="2 3" key="3">
    <citation type="journal article" date="2010" name="BMC Genomics">
        <title>Transcriptome sequencing and comparative analysis of cucumber flowers with different sex types.</title>
        <authorList>
            <person name="Guo S."/>
            <person name="Zheng Y."/>
            <person name="Joung J.G."/>
            <person name="Liu S."/>
            <person name="Zhang Z."/>
            <person name="Crasta O.R."/>
            <person name="Sobral B.W."/>
            <person name="Xu Y."/>
            <person name="Huang S."/>
            <person name="Fei Z."/>
        </authorList>
    </citation>
    <scope>NUCLEOTIDE SEQUENCE [LARGE SCALE GENOMIC DNA]</scope>
    <source>
        <strain evidence="3">cv. 9930</strain>
    </source>
</reference>
<organism evidence="2 3">
    <name type="scientific">Cucumis sativus</name>
    <name type="common">Cucumber</name>
    <dbReference type="NCBI Taxonomy" id="3659"/>
    <lineage>
        <taxon>Eukaryota</taxon>
        <taxon>Viridiplantae</taxon>
        <taxon>Streptophyta</taxon>
        <taxon>Embryophyta</taxon>
        <taxon>Tracheophyta</taxon>
        <taxon>Spermatophyta</taxon>
        <taxon>Magnoliopsida</taxon>
        <taxon>eudicotyledons</taxon>
        <taxon>Gunneridae</taxon>
        <taxon>Pentapetalae</taxon>
        <taxon>rosids</taxon>
        <taxon>fabids</taxon>
        <taxon>Cucurbitales</taxon>
        <taxon>Cucurbitaceae</taxon>
        <taxon>Benincaseae</taxon>
        <taxon>Cucumis</taxon>
    </lineage>
</organism>
<feature type="region of interest" description="Disordered" evidence="1">
    <location>
        <begin position="1"/>
        <end position="23"/>
    </location>
</feature>
<accession>A0A0A0KIP6</accession>
<keyword evidence="3" id="KW-1185">Reference proteome</keyword>
<reference evidence="2 3" key="2">
    <citation type="journal article" date="2009" name="PLoS ONE">
        <title>An integrated genetic and cytogenetic map of the cucumber genome.</title>
        <authorList>
            <person name="Ren Y."/>
            <person name="Zhang Z."/>
            <person name="Liu J."/>
            <person name="Staub J.E."/>
            <person name="Han Y."/>
            <person name="Cheng Z."/>
            <person name="Li X."/>
            <person name="Lu J."/>
            <person name="Miao H."/>
            <person name="Kang H."/>
            <person name="Xie B."/>
            <person name="Gu X."/>
            <person name="Wang X."/>
            <person name="Du Y."/>
            <person name="Jin W."/>
            <person name="Huang S."/>
        </authorList>
    </citation>
    <scope>NUCLEOTIDE SEQUENCE [LARGE SCALE GENOMIC DNA]</scope>
    <source>
        <strain evidence="3">cv. 9930</strain>
    </source>
</reference>
<evidence type="ECO:0000313" key="3">
    <source>
        <dbReference type="Proteomes" id="UP000029981"/>
    </source>
</evidence>
<dbReference type="Proteomes" id="UP000029981">
    <property type="component" value="Chromosome 5"/>
</dbReference>
<dbReference type="Gene3D" id="3.80.10.10">
    <property type="entry name" value="Ribonuclease Inhibitor"/>
    <property type="match status" value="1"/>
</dbReference>
<evidence type="ECO:0000256" key="1">
    <source>
        <dbReference type="SAM" id="MobiDB-lite"/>
    </source>
</evidence>
<gene>
    <name evidence="2" type="ORF">Csa_5G011750</name>
</gene>
<sequence length="66" mass="7074">MKNQSNVSQKGQSELSSGYLDSSGVQGDIPTTFSNLTNLQTVLASDNKLTGEIPGFIGSWLKLRTL</sequence>
<dbReference type="Gramene" id="KGN49585">
    <property type="protein sequence ID" value="KGN49585"/>
    <property type="gene ID" value="Csa_5G011750"/>
</dbReference>